<dbReference type="SUPFAM" id="SSF48239">
    <property type="entry name" value="Terpenoid cyclases/Protein prenyltransferases"/>
    <property type="match status" value="1"/>
</dbReference>
<dbReference type="EMBL" id="KY856993">
    <property type="protein sequence ID" value="ASP45389.1"/>
    <property type="molecule type" value="mRNA"/>
</dbReference>
<dbReference type="FunFam" id="1.10.600.10:FF:000007">
    <property type="entry name" value="Isoprene synthase, chloroplastic"/>
    <property type="match status" value="1"/>
</dbReference>
<dbReference type="Gene3D" id="1.50.10.130">
    <property type="entry name" value="Terpene synthase, N-terminal domain"/>
    <property type="match status" value="1"/>
</dbReference>
<dbReference type="FunFam" id="1.50.10.130:FF:000001">
    <property type="entry name" value="Isoprene synthase, chloroplastic"/>
    <property type="match status" value="1"/>
</dbReference>
<evidence type="ECO:0000256" key="3">
    <source>
        <dbReference type="ARBA" id="ARBA00022842"/>
    </source>
</evidence>
<dbReference type="PANTHER" id="PTHR31225">
    <property type="entry name" value="OS04G0344100 PROTEIN-RELATED"/>
    <property type="match status" value="1"/>
</dbReference>
<feature type="domain" description="Terpene synthase N-terminal" evidence="5">
    <location>
        <begin position="10"/>
        <end position="190"/>
    </location>
</feature>
<keyword evidence="2" id="KW-0479">Metal-binding</keyword>
<dbReference type="InterPro" id="IPR008949">
    <property type="entry name" value="Isoprenoid_synthase_dom_sf"/>
</dbReference>
<dbReference type="InterPro" id="IPR036965">
    <property type="entry name" value="Terpene_synth_N_sf"/>
</dbReference>
<dbReference type="InterPro" id="IPR001906">
    <property type="entry name" value="Terpene_synth_N"/>
</dbReference>
<comment type="cofactor">
    <cofactor evidence="1">
        <name>Mg(2+)</name>
        <dbReference type="ChEBI" id="CHEBI:18420"/>
    </cofactor>
</comment>
<reference evidence="7" key="2">
    <citation type="submission" date="2017-03" db="EMBL/GenBank/DDBJ databases">
        <authorList>
            <person name="Afonso C.L."/>
            <person name="Miller P.J."/>
            <person name="Scott M.A."/>
            <person name="Spackman E."/>
            <person name="Goraichik I."/>
            <person name="Dimitrov K.M."/>
            <person name="Suarez D.L."/>
            <person name="Swayne D.E."/>
        </authorList>
    </citation>
    <scope>NUCLEOTIDE SEQUENCE</scope>
</reference>
<dbReference type="SFLD" id="SFLDG01014">
    <property type="entry name" value="Terpene_Cyclase_Like_1_N-term"/>
    <property type="match status" value="1"/>
</dbReference>
<proteinExistence type="evidence at transcript level"/>
<reference evidence="7" key="1">
    <citation type="journal article" date="2017" name="Plant Physiol.">
        <title>Biosynthesis of Diterpenoids in Tripterygium Adventitious Root Cultures.</title>
        <authorList>
            <person name="Inabuy F."/>
            <person name="Fischedick J.T."/>
            <person name="Lange I."/>
            <person name="Hartmann M."/>
            <person name="Srividya N."/>
            <person name="Parrish A.N."/>
            <person name="Xu M."/>
            <person name="Peters R.J."/>
            <person name="Lange B.M."/>
        </authorList>
    </citation>
    <scope>NUCLEOTIDE SEQUENCE</scope>
</reference>
<evidence type="ECO:0000256" key="4">
    <source>
        <dbReference type="ARBA" id="ARBA00023239"/>
    </source>
</evidence>
<protein>
    <submittedName>
        <fullName evidence="7">TPS3</fullName>
    </submittedName>
</protein>
<dbReference type="CDD" id="cd00684">
    <property type="entry name" value="Terpene_cyclase_plant_C1"/>
    <property type="match status" value="1"/>
</dbReference>
<keyword evidence="3" id="KW-0460">Magnesium</keyword>
<organism evidence="7">
    <name type="scientific">Tripterygium regelii</name>
    <dbReference type="NCBI Taxonomy" id="123485"/>
    <lineage>
        <taxon>Eukaryota</taxon>
        <taxon>Viridiplantae</taxon>
        <taxon>Streptophyta</taxon>
        <taxon>Embryophyta</taxon>
        <taxon>Tracheophyta</taxon>
        <taxon>Spermatophyta</taxon>
        <taxon>Magnoliopsida</taxon>
        <taxon>eudicotyledons</taxon>
        <taxon>Gunneridae</taxon>
        <taxon>Pentapetalae</taxon>
        <taxon>rosids</taxon>
        <taxon>fabids</taxon>
        <taxon>Celastrales</taxon>
        <taxon>Celastraceae</taxon>
        <taxon>Tripterygium</taxon>
    </lineage>
</organism>
<dbReference type="InterPro" id="IPR034741">
    <property type="entry name" value="Terpene_cyclase-like_1_C"/>
</dbReference>
<dbReference type="GO" id="GO:0010333">
    <property type="term" value="F:terpene synthase activity"/>
    <property type="evidence" value="ECO:0007669"/>
    <property type="project" value="InterPro"/>
</dbReference>
<evidence type="ECO:0000313" key="7">
    <source>
        <dbReference type="EMBL" id="ASP45389.1"/>
    </source>
</evidence>
<dbReference type="Gene3D" id="1.10.600.10">
    <property type="entry name" value="Farnesyl Diphosphate Synthase"/>
    <property type="match status" value="1"/>
</dbReference>
<feature type="domain" description="Terpene synthase metal-binding" evidence="6">
    <location>
        <begin position="250"/>
        <end position="485"/>
    </location>
</feature>
<dbReference type="Pfam" id="PF01397">
    <property type="entry name" value="Terpene_synth"/>
    <property type="match status" value="1"/>
</dbReference>
<gene>
    <name evidence="7" type="primary">TPS3</name>
</gene>
<evidence type="ECO:0000256" key="2">
    <source>
        <dbReference type="ARBA" id="ARBA00022723"/>
    </source>
</evidence>
<dbReference type="SFLD" id="SFLDG01019">
    <property type="entry name" value="Terpene_Cyclase_Like_1_C_Termi"/>
    <property type="match status" value="1"/>
</dbReference>
<keyword evidence="4" id="KW-0456">Lyase</keyword>
<dbReference type="GO" id="GO:0016102">
    <property type="term" value="P:diterpenoid biosynthetic process"/>
    <property type="evidence" value="ECO:0007669"/>
    <property type="project" value="InterPro"/>
</dbReference>
<evidence type="ECO:0000259" key="5">
    <source>
        <dbReference type="Pfam" id="PF01397"/>
    </source>
</evidence>
<dbReference type="PANTHER" id="PTHR31225:SF9">
    <property type="entry name" value="TERPENE SYNTHASE 10"/>
    <property type="match status" value="1"/>
</dbReference>
<sequence length="542" mass="63324">MRSANFQRSIWDDSYIQSLKSDYTGESYVEQVNKMKINVKMMLDSTVDHVKQLELIDTLQRLGLSYHFKEEIQRMIESLYDTICSDNKWKNSMDFNLYATALGFRILRQHGYKISQDVFCSFQDEKGNFKACISDDIKGMLHLYEATFLMVRGENVLEDARKFTSVYLKLCVEQNQDQDRVLLELVSHALELPLHWRLLRIEARWFIDVYERTQGMNPTLLEFAKLDFNMVQAMHQEDLRHDSSWWTSSGLPETLCFTRDGLMENYLWAVGLGFEPQFGYMRRMNTKVHQLLTTVDDVYDIYGTLDELEVFTDVIQRWDIDAIEQLPDYMKMTFFTVYNAMNEIAFTALKEQGLNIIPCLKRVWGDLSKRYILEAKWFYSGYKPTLEEYLENGWVSITAPVILIHAYLVSTPLSKEALESLPEYPDIIRHPSMIVRLADDLGTSSHEIKRGDNPKSIQCYMNETGSSEEEAREHIHYLISETWKKINEEQLDADSPWPPIFKEIALNIARTSQAMYLYGDGHASQDHNVKARMESLFVTPIP</sequence>
<dbReference type="InterPro" id="IPR008930">
    <property type="entry name" value="Terpenoid_cyclase/PrenylTrfase"/>
</dbReference>
<dbReference type="AlphaFoldDB" id="A0A222G0U0"/>
<dbReference type="GO" id="GO:0000287">
    <property type="term" value="F:magnesium ion binding"/>
    <property type="evidence" value="ECO:0007669"/>
    <property type="project" value="InterPro"/>
</dbReference>
<dbReference type="SUPFAM" id="SSF48576">
    <property type="entry name" value="Terpenoid synthases"/>
    <property type="match status" value="1"/>
</dbReference>
<evidence type="ECO:0000259" key="6">
    <source>
        <dbReference type="Pfam" id="PF03936"/>
    </source>
</evidence>
<accession>A0A222G0U0</accession>
<evidence type="ECO:0000256" key="1">
    <source>
        <dbReference type="ARBA" id="ARBA00001946"/>
    </source>
</evidence>
<name>A0A222G0U0_9ROSI</name>
<dbReference type="InterPro" id="IPR044814">
    <property type="entry name" value="Terpene_cyclase_plant_C1"/>
</dbReference>
<dbReference type="InterPro" id="IPR005630">
    <property type="entry name" value="Terpene_synthase_metal-bd"/>
</dbReference>
<dbReference type="InterPro" id="IPR050148">
    <property type="entry name" value="Terpene_synthase-like"/>
</dbReference>
<dbReference type="Pfam" id="PF03936">
    <property type="entry name" value="Terpene_synth_C"/>
    <property type="match status" value="1"/>
</dbReference>
<dbReference type="SFLD" id="SFLDS00005">
    <property type="entry name" value="Isoprenoid_Synthase_Type_I"/>
    <property type="match status" value="1"/>
</dbReference>